<dbReference type="EMBL" id="WHNW01000007">
    <property type="protein sequence ID" value="MPV86480.1"/>
    <property type="molecule type" value="Genomic_DNA"/>
</dbReference>
<dbReference type="SUPFAM" id="SSF52540">
    <property type="entry name" value="P-loop containing nucleoside triphosphate hydrolases"/>
    <property type="match status" value="1"/>
</dbReference>
<dbReference type="Proteomes" id="UP000471298">
    <property type="component" value="Unassembled WGS sequence"/>
</dbReference>
<dbReference type="InterPro" id="IPR052539">
    <property type="entry name" value="MGD_biosynthesis_adapter"/>
</dbReference>
<evidence type="ECO:0000313" key="3">
    <source>
        <dbReference type="Proteomes" id="UP000471298"/>
    </source>
</evidence>
<dbReference type="GO" id="GO:0005525">
    <property type="term" value="F:GTP binding"/>
    <property type="evidence" value="ECO:0007669"/>
    <property type="project" value="InterPro"/>
</dbReference>
<reference evidence="2 3" key="1">
    <citation type="submission" date="2019-10" db="EMBL/GenBank/DDBJ databases">
        <title>Cardiobacteriales fam. a chemoheterotrophic member of the order Cardiobacteriales, and proposal of Cardiobacteriales fam. nov.</title>
        <authorList>
            <person name="Wang C."/>
        </authorList>
    </citation>
    <scope>NUCLEOTIDE SEQUENCE [LARGE SCALE GENOMIC DNA]</scope>
    <source>
        <strain evidence="2 3">ML27</strain>
    </source>
</reference>
<dbReference type="GO" id="GO:0006777">
    <property type="term" value="P:Mo-molybdopterin cofactor biosynthetic process"/>
    <property type="evidence" value="ECO:0007669"/>
    <property type="project" value="InterPro"/>
</dbReference>
<evidence type="ECO:0000313" key="2">
    <source>
        <dbReference type="EMBL" id="MPV86480.1"/>
    </source>
</evidence>
<dbReference type="InterPro" id="IPR027417">
    <property type="entry name" value="P-loop_NTPase"/>
</dbReference>
<keyword evidence="3" id="KW-1185">Reference proteome</keyword>
<dbReference type="FunCoup" id="A0A6N7EY59">
    <property type="interactions" value="29"/>
</dbReference>
<evidence type="ECO:0000259" key="1">
    <source>
        <dbReference type="Pfam" id="PF03205"/>
    </source>
</evidence>
<name>A0A6N7EY59_9GAMM</name>
<feature type="domain" description="Molybdopterin-guanine dinucleotide biosynthesis protein B (MobB)" evidence="1">
    <location>
        <begin position="18"/>
        <end position="154"/>
    </location>
</feature>
<dbReference type="Gene3D" id="3.40.50.300">
    <property type="entry name" value="P-loop containing nucleotide triphosphate hydrolases"/>
    <property type="match status" value="1"/>
</dbReference>
<dbReference type="NCBIfam" id="TIGR00176">
    <property type="entry name" value="mobB"/>
    <property type="match status" value="1"/>
</dbReference>
<proteinExistence type="predicted"/>
<dbReference type="PANTHER" id="PTHR40072:SF1">
    <property type="entry name" value="MOLYBDOPTERIN-GUANINE DINUCLEOTIDE BIOSYNTHESIS ADAPTER PROTEIN"/>
    <property type="match status" value="1"/>
</dbReference>
<dbReference type="Pfam" id="PF03205">
    <property type="entry name" value="MobB"/>
    <property type="match status" value="1"/>
</dbReference>
<dbReference type="RefSeq" id="WP_152810472.1">
    <property type="nucleotide sequence ID" value="NZ_WHNW01000007.1"/>
</dbReference>
<dbReference type="AlphaFoldDB" id="A0A6N7EY59"/>
<protein>
    <submittedName>
        <fullName evidence="2">Molybdopterin-guanine dinucleotide biosynthesis protein B</fullName>
    </submittedName>
</protein>
<comment type="caution">
    <text evidence="2">The sequence shown here is derived from an EMBL/GenBank/DDBJ whole genome shotgun (WGS) entry which is preliminary data.</text>
</comment>
<dbReference type="InParanoid" id="A0A6N7EY59"/>
<accession>A0A6N7EY59</accession>
<dbReference type="PANTHER" id="PTHR40072">
    <property type="entry name" value="MOLYBDOPTERIN-GUANINE DINUCLEOTIDE BIOSYNTHESIS ADAPTER PROTEIN-RELATED"/>
    <property type="match status" value="1"/>
</dbReference>
<organism evidence="2 3">
    <name type="scientific">Ostreibacterium oceani</name>
    <dbReference type="NCBI Taxonomy" id="2654998"/>
    <lineage>
        <taxon>Bacteria</taxon>
        <taxon>Pseudomonadati</taxon>
        <taxon>Pseudomonadota</taxon>
        <taxon>Gammaproteobacteria</taxon>
        <taxon>Cardiobacteriales</taxon>
        <taxon>Ostreibacteriaceae</taxon>
        <taxon>Ostreibacterium</taxon>
    </lineage>
</organism>
<sequence length="254" mass="28312">MSVMIPQYKGNRLPFPLLGLMARSGTGKTTLLLQIIPKLKAHGLRIGLIKHTHHGIQFDNAGTTQRAFASGVDVLGCGEGISFAEWHYDDAARAFDQAINHYQQLAYQQARSIDLLLVEGFKSLDFPKIELHRRACQAPLFAPSDQRVIALATDCPELLALGIKRKQREQQKQQEQRKSYEMQRILQKTTESTLRADLPSDLLGDLSGDLSSDLSGDLPLELPVLDLNNATVIADWIAQDFLPRFDYASQSNCV</sequence>
<dbReference type="InterPro" id="IPR004435">
    <property type="entry name" value="MobB_dom"/>
</dbReference>
<gene>
    <name evidence="2" type="primary">mobB</name>
    <name evidence="2" type="ORF">GCU85_07015</name>
</gene>